<dbReference type="InterPro" id="IPR036844">
    <property type="entry name" value="Hint_dom_sf"/>
</dbReference>
<dbReference type="InterPro" id="IPR028992">
    <property type="entry name" value="Hedgehog/Intein_dom"/>
</dbReference>
<dbReference type="EMBL" id="MK500279">
    <property type="protein sequence ID" value="QBK84570.1"/>
    <property type="molecule type" value="Genomic_DNA"/>
</dbReference>
<name>A0A481YMF5_9VIRU</name>
<protein>
    <submittedName>
        <fullName evidence="2">Hint domain protein</fullName>
    </submittedName>
</protein>
<dbReference type="Gene3D" id="2.170.16.10">
    <property type="entry name" value="Hedgehog/Intein (Hint) domain"/>
    <property type="match status" value="1"/>
</dbReference>
<evidence type="ECO:0000259" key="1">
    <source>
        <dbReference type="Pfam" id="PF13403"/>
    </source>
</evidence>
<gene>
    <name evidence="2" type="ORF">LCDPAC01_00510</name>
</gene>
<accession>A0A481YMF5</accession>
<evidence type="ECO:0000313" key="2">
    <source>
        <dbReference type="EMBL" id="QBK84570.1"/>
    </source>
</evidence>
<sequence>MNEDWEIEIYFIKAGEYNAKYSYKPKGVLSSNTFNDTLFCECIPDCDMNTTEFQGTSDPNDPGDITERKGFEYNSVDFTGIITTDGDPYVCFFPETKILTVKGYRKIENIVIGDYIVYGDKKSKVLWNCVTTHKNPKLEGHPIIIKAGAFGNSKSQSIPFRDIYLSRWHAVKLDNKMTMADHLKLHMKRGVVIDTKKKWRGAVKYHNLLLEGNGNMIAEGLGVESLVFNDSNRKYLMKRFLKETCSTRRML</sequence>
<feature type="domain" description="Hedgehog/Intein (Hint)" evidence="1">
    <location>
        <begin position="90"/>
        <end position="227"/>
    </location>
</feature>
<proteinExistence type="predicted"/>
<reference evidence="2" key="1">
    <citation type="journal article" date="2019" name="MBio">
        <title>Virus Genomes from Deep Sea Sediments Expand the Ocean Megavirome and Support Independent Origins of Viral Gigantism.</title>
        <authorList>
            <person name="Backstrom D."/>
            <person name="Yutin N."/>
            <person name="Jorgensen S.L."/>
            <person name="Dharamshi J."/>
            <person name="Homa F."/>
            <person name="Zaremba-Niedwiedzka K."/>
            <person name="Spang A."/>
            <person name="Wolf Y.I."/>
            <person name="Koonin E.V."/>
            <person name="Ettema T.J."/>
        </authorList>
    </citation>
    <scope>NUCLEOTIDE SEQUENCE</scope>
</reference>
<organism evidence="2">
    <name type="scientific">Pithovirus LCDPAC01</name>
    <dbReference type="NCBI Taxonomy" id="2506600"/>
    <lineage>
        <taxon>Viruses</taxon>
        <taxon>Pithoviruses</taxon>
    </lineage>
</organism>
<dbReference type="Pfam" id="PF13403">
    <property type="entry name" value="Hint_2"/>
    <property type="match status" value="1"/>
</dbReference>
<dbReference type="SUPFAM" id="SSF51294">
    <property type="entry name" value="Hedgehog/intein (Hint) domain"/>
    <property type="match status" value="1"/>
</dbReference>